<feature type="repeat" description="ANK" evidence="3">
    <location>
        <begin position="494"/>
        <end position="526"/>
    </location>
</feature>
<feature type="compositionally biased region" description="Polar residues" evidence="4">
    <location>
        <begin position="587"/>
        <end position="607"/>
    </location>
</feature>
<accession>A0A875RZF0</accession>
<dbReference type="InterPro" id="IPR051642">
    <property type="entry name" value="SWI6-like"/>
</dbReference>
<dbReference type="SUPFAM" id="SSF54616">
    <property type="entry name" value="DNA-binding domain of Mlu1-box binding protein MBP1"/>
    <property type="match status" value="1"/>
</dbReference>
<feature type="compositionally biased region" description="Low complexity" evidence="4">
    <location>
        <begin position="78"/>
        <end position="94"/>
    </location>
</feature>
<dbReference type="EMBL" id="CP064812">
    <property type="protein sequence ID" value="QPG73039.1"/>
    <property type="molecule type" value="Genomic_DNA"/>
</dbReference>
<feature type="region of interest" description="Disordered" evidence="4">
    <location>
        <begin position="545"/>
        <end position="607"/>
    </location>
</feature>
<dbReference type="GO" id="GO:0003677">
    <property type="term" value="F:DNA binding"/>
    <property type="evidence" value="ECO:0007669"/>
    <property type="project" value="InterPro"/>
</dbReference>
<feature type="region of interest" description="Disordered" evidence="4">
    <location>
        <begin position="257"/>
        <end position="290"/>
    </location>
</feature>
<evidence type="ECO:0000259" key="5">
    <source>
        <dbReference type="PROSITE" id="PS51299"/>
    </source>
</evidence>
<dbReference type="SMART" id="SM00248">
    <property type="entry name" value="ANK"/>
    <property type="match status" value="2"/>
</dbReference>
<dbReference type="Pfam" id="PF00023">
    <property type="entry name" value="Ank"/>
    <property type="match status" value="1"/>
</dbReference>
<dbReference type="PROSITE" id="PS50088">
    <property type="entry name" value="ANK_REPEAT"/>
    <property type="match status" value="2"/>
</dbReference>
<evidence type="ECO:0000256" key="1">
    <source>
        <dbReference type="ARBA" id="ARBA00022737"/>
    </source>
</evidence>
<dbReference type="Gene3D" id="3.10.260.10">
    <property type="entry name" value="Transcription regulator HTH, APSES-type DNA-binding domain"/>
    <property type="match status" value="1"/>
</dbReference>
<dbReference type="InterPro" id="IPR036887">
    <property type="entry name" value="HTH_APSES_sf"/>
</dbReference>
<evidence type="ECO:0000313" key="7">
    <source>
        <dbReference type="Proteomes" id="UP000662931"/>
    </source>
</evidence>
<dbReference type="OrthoDB" id="6718656at2759"/>
<dbReference type="SMART" id="SM01252">
    <property type="entry name" value="KilA-N"/>
    <property type="match status" value="1"/>
</dbReference>
<dbReference type="GO" id="GO:0033309">
    <property type="term" value="C:SBF transcription complex"/>
    <property type="evidence" value="ECO:0007669"/>
    <property type="project" value="TreeGrafter"/>
</dbReference>
<dbReference type="GeneID" id="62193744"/>
<dbReference type="Proteomes" id="UP000662931">
    <property type="component" value="Chromosome 1"/>
</dbReference>
<dbReference type="RefSeq" id="XP_038776604.1">
    <property type="nucleotide sequence ID" value="XM_038920676.1"/>
</dbReference>
<dbReference type="SUPFAM" id="SSF48403">
    <property type="entry name" value="Ankyrin repeat"/>
    <property type="match status" value="1"/>
</dbReference>
<dbReference type="InterPro" id="IPR018004">
    <property type="entry name" value="KilA/APSES_HTH"/>
</dbReference>
<dbReference type="PROSITE" id="PS51299">
    <property type="entry name" value="HTH_APSES"/>
    <property type="match status" value="1"/>
</dbReference>
<feature type="region of interest" description="Disordered" evidence="4">
    <location>
        <begin position="78"/>
        <end position="124"/>
    </location>
</feature>
<evidence type="ECO:0000256" key="4">
    <source>
        <dbReference type="SAM" id="MobiDB-lite"/>
    </source>
</evidence>
<organism evidence="6 7">
    <name type="scientific">Eeniella nana</name>
    <name type="common">Yeast</name>
    <name type="synonym">Brettanomyces nanus</name>
    <dbReference type="NCBI Taxonomy" id="13502"/>
    <lineage>
        <taxon>Eukaryota</taxon>
        <taxon>Fungi</taxon>
        <taxon>Dikarya</taxon>
        <taxon>Ascomycota</taxon>
        <taxon>Saccharomycotina</taxon>
        <taxon>Pichiomycetes</taxon>
        <taxon>Pichiales</taxon>
        <taxon>Pichiaceae</taxon>
        <taxon>Brettanomyces</taxon>
    </lineage>
</organism>
<feature type="compositionally biased region" description="Low complexity" evidence="4">
    <location>
        <begin position="11"/>
        <end position="21"/>
    </location>
</feature>
<dbReference type="AlphaFoldDB" id="A0A875RZF0"/>
<sequence>MEHNSVVSGKLQLPSISSSLPQHEDVQLQAESQLPNGSIASIDKDSTIDAGSISSIHLVKPSESQTNSQISTNQLQAELQLQSESQSQSSSQHQLHPKSYLPPEVQSSAKHNGDESQPHAPIISTDATYHVTPVYRAAYSGIDVFEMEVNQCPIMRRVKDSFFNATQILKLVGLDRSRRYKLLETEIYQGPHEKVQGGFGRYQGTWIPYDRAVSLSRRYDIYDVLKPLLLYNPVVSEVQTFSKIQLSRSYSTMTEADADVTSGNGSGHTASKQPSSDSPTKRLKFSHDKPSPLHTFDHDTRLANPNAPFALKPASETLVDEKSKVILSSLFLPNQKDVTLLEIVGGDESQLNGVNIDTPIDDNGQTALHLAATLGRVPLVKDLVQRGANRLRGDDDGQTALVRAVHATNCYEAVCFDKLLDYLYPVITVLDHKGRTVLHHIAYTCGRKGCSDACKYYLETLLEWVVKRGPMLPGNQALSLTKFMQDVVNIPDRNGDTCLNIAAMVGNKHIIQQLLEVGADPTKANKAGVRPVDCGISVRWPLTTTTTYRGDSNGESDGDDDDDGNNSLKPQQNHSISQEQNNDKMDSQTMLEQSEMNQKSYPETSNSLRILESIRQFVEKLGEDFQDEMKEKTKQINGLHPTLREKTLKLSERRKQYEQLQKLVRTITDLKTKVGNLDGAIQEEDERFSEDVKSLPLNSSNFSGNFDADEPFTVWPVFTEVERNIEQLLTEKKQNEESTQNGHISAYEEGNSDAIGLLQSMKPEDLLNVVKNKMDENRKSGAPVDLPPKVVLRARIDAYKKNNQLLIERTKARRSSSQELEQQFKRVISLCIGSKPDDIDDKLLGSLLLSVENDPDPEIGQVKKVLEIVNDMEK</sequence>
<feature type="repeat" description="ANK" evidence="3">
    <location>
        <begin position="363"/>
        <end position="395"/>
    </location>
</feature>
<dbReference type="InterPro" id="IPR003163">
    <property type="entry name" value="Tscrpt_reg_HTH_APSES-type"/>
</dbReference>
<keyword evidence="1" id="KW-0677">Repeat</keyword>
<evidence type="ECO:0000313" key="6">
    <source>
        <dbReference type="EMBL" id="QPG73039.1"/>
    </source>
</evidence>
<feature type="region of interest" description="Disordered" evidence="4">
    <location>
        <begin position="1"/>
        <end position="27"/>
    </location>
</feature>
<feature type="compositionally biased region" description="Acidic residues" evidence="4">
    <location>
        <begin position="554"/>
        <end position="564"/>
    </location>
</feature>
<dbReference type="InterPro" id="IPR002110">
    <property type="entry name" value="Ankyrin_rpt"/>
</dbReference>
<dbReference type="Pfam" id="PF12796">
    <property type="entry name" value="Ank_2"/>
    <property type="match status" value="1"/>
</dbReference>
<keyword evidence="2 3" id="KW-0040">ANK repeat</keyword>
<keyword evidence="7" id="KW-1185">Reference proteome</keyword>
<gene>
    <name evidence="6" type="ORF">FOA43_000343</name>
</gene>
<dbReference type="Gene3D" id="1.25.40.20">
    <property type="entry name" value="Ankyrin repeat-containing domain"/>
    <property type="match status" value="1"/>
</dbReference>
<dbReference type="KEGG" id="bnn:FOA43_000343"/>
<evidence type="ECO:0000256" key="2">
    <source>
        <dbReference type="ARBA" id="ARBA00023043"/>
    </source>
</evidence>
<feature type="compositionally biased region" description="Polar residues" evidence="4">
    <location>
        <begin position="261"/>
        <end position="278"/>
    </location>
</feature>
<dbReference type="InterPro" id="IPR036770">
    <property type="entry name" value="Ankyrin_rpt-contain_sf"/>
</dbReference>
<protein>
    <recommendedName>
        <fullName evidence="5">HTH APSES-type domain-containing protein</fullName>
    </recommendedName>
</protein>
<dbReference type="PROSITE" id="PS50297">
    <property type="entry name" value="ANK_REP_REGION"/>
    <property type="match status" value="2"/>
</dbReference>
<evidence type="ECO:0000256" key="3">
    <source>
        <dbReference type="PROSITE-ProRule" id="PRU00023"/>
    </source>
</evidence>
<dbReference type="Pfam" id="PF04383">
    <property type="entry name" value="KilA-N"/>
    <property type="match status" value="1"/>
</dbReference>
<dbReference type="GO" id="GO:0001228">
    <property type="term" value="F:DNA-binding transcription activator activity, RNA polymerase II-specific"/>
    <property type="evidence" value="ECO:0007669"/>
    <property type="project" value="UniProtKB-ARBA"/>
</dbReference>
<feature type="domain" description="HTH APSES-type" evidence="5">
    <location>
        <begin position="134"/>
        <end position="242"/>
    </location>
</feature>
<reference evidence="6" key="1">
    <citation type="submission" date="2020-10" db="EMBL/GenBank/DDBJ databases">
        <authorList>
            <person name="Roach M.J.R."/>
        </authorList>
    </citation>
    <scope>NUCLEOTIDE SEQUENCE</scope>
    <source>
        <strain evidence="6">CBS 1945</strain>
    </source>
</reference>
<feature type="compositionally biased region" description="Polar residues" evidence="4">
    <location>
        <begin position="568"/>
        <end position="580"/>
    </location>
</feature>
<proteinExistence type="predicted"/>
<name>A0A875RZF0_EENNA</name>
<dbReference type="PANTHER" id="PTHR43828">
    <property type="entry name" value="ASPARAGINASE"/>
    <property type="match status" value="1"/>
</dbReference>
<dbReference type="GO" id="GO:0003713">
    <property type="term" value="F:transcription coactivator activity"/>
    <property type="evidence" value="ECO:0007669"/>
    <property type="project" value="TreeGrafter"/>
</dbReference>
<dbReference type="GO" id="GO:0030907">
    <property type="term" value="C:MBF transcription complex"/>
    <property type="evidence" value="ECO:0007669"/>
    <property type="project" value="TreeGrafter"/>
</dbReference>
<dbReference type="PANTHER" id="PTHR43828:SF3">
    <property type="entry name" value="CHROMO DOMAIN-CONTAINING PROTEIN"/>
    <property type="match status" value="1"/>
</dbReference>